<sequence>MPSFYNHSLPHLVPEDSLWLADGRRQSRPLAGPAVVAQLSSVLQYSRQLTASHMDSRALPRHSNMQNSLRFIRQETQNSSAGETHVSADGNDGASRLLSLEEEVGAGNGNEPKENDPQIGGRGEDEELVNMFSKQLQGPYIINNVDLVKFPVRKPTGFINTVCSSLKITLPGKSGSVLGISIWQLHCVNALEKSKHDAGRAQNGKQSGRNLRLDAPRWNVICTIVNSVKKQPRPGILDQSFQDLRVVTLLRMALAFRLPAGNGFRRLPDW</sequence>
<dbReference type="AlphaFoldDB" id="C0NLR0"/>
<reference evidence="2" key="1">
    <citation type="submission" date="2009-02" db="EMBL/GenBank/DDBJ databases">
        <title>The Genome Sequence of Ajellomyces capsulatus strain G186AR.</title>
        <authorList>
            <consortium name="The Broad Institute Genome Sequencing Platform"/>
            <person name="Champion M."/>
            <person name="Cuomo C."/>
            <person name="Ma L.-J."/>
            <person name="Henn M.R."/>
            <person name="Sil A."/>
            <person name="Goldman B."/>
            <person name="Young S.K."/>
            <person name="Kodira C.D."/>
            <person name="Zeng Q."/>
            <person name="Koehrsen M."/>
            <person name="Alvarado L."/>
            <person name="Berlin A."/>
            <person name="Borenstein D."/>
            <person name="Chen Z."/>
            <person name="Engels R."/>
            <person name="Freedman E."/>
            <person name="Gellesch M."/>
            <person name="Goldberg J."/>
            <person name="Griggs A."/>
            <person name="Gujja S."/>
            <person name="Heiman D."/>
            <person name="Hepburn T."/>
            <person name="Howarth C."/>
            <person name="Jen D."/>
            <person name="Larson L."/>
            <person name="Lewis B."/>
            <person name="Mehta T."/>
            <person name="Park D."/>
            <person name="Pearson M."/>
            <person name="Roberts A."/>
            <person name="Saif S."/>
            <person name="Shea T."/>
            <person name="Shenoy N."/>
            <person name="Sisk P."/>
            <person name="Stolte C."/>
            <person name="Sykes S."/>
            <person name="Walk T."/>
            <person name="White J."/>
            <person name="Yandava C."/>
            <person name="Klein B."/>
            <person name="McEwen J.G."/>
            <person name="Puccia R."/>
            <person name="Goldman G.H."/>
            <person name="Felipe M.S."/>
            <person name="Nino-Vega G."/>
            <person name="San-Blas G."/>
            <person name="Taylor J."/>
            <person name="Mendoza L."/>
            <person name="Galagan J."/>
            <person name="Nusbaum C."/>
            <person name="Birren B."/>
        </authorList>
    </citation>
    <scope>NUCLEOTIDE SEQUENCE</scope>
    <source>
        <strain evidence="2">G186AR</strain>
    </source>
</reference>
<dbReference type="Proteomes" id="UP000001631">
    <property type="component" value="Unassembled WGS sequence"/>
</dbReference>
<dbReference type="RefSeq" id="XP_045288042.1">
    <property type="nucleotide sequence ID" value="XM_045431489.1"/>
</dbReference>
<accession>C0NLR0</accession>
<feature type="region of interest" description="Disordered" evidence="1">
    <location>
        <begin position="103"/>
        <end position="123"/>
    </location>
</feature>
<protein>
    <submittedName>
        <fullName evidence="2">Uncharacterized protein</fullName>
    </submittedName>
</protein>
<name>C0NLR0_AJECG</name>
<dbReference type="InParanoid" id="C0NLR0"/>
<organism evidence="2 3">
    <name type="scientific">Ajellomyces capsulatus (strain G186AR / H82 / ATCC MYA-2454 / RMSCC 2432)</name>
    <name type="common">Darling's disease fungus</name>
    <name type="synonym">Histoplasma capsulatum</name>
    <dbReference type="NCBI Taxonomy" id="447093"/>
    <lineage>
        <taxon>Eukaryota</taxon>
        <taxon>Fungi</taxon>
        <taxon>Dikarya</taxon>
        <taxon>Ascomycota</taxon>
        <taxon>Pezizomycotina</taxon>
        <taxon>Eurotiomycetes</taxon>
        <taxon>Eurotiomycetidae</taxon>
        <taxon>Onygenales</taxon>
        <taxon>Ajellomycetaceae</taxon>
        <taxon>Histoplasma</taxon>
    </lineage>
</organism>
<evidence type="ECO:0000313" key="3">
    <source>
        <dbReference type="Proteomes" id="UP000001631"/>
    </source>
</evidence>
<dbReference type="HOGENOM" id="CLU_1030433_0_0_1"/>
<gene>
    <name evidence="2" type="ORF">HCBG_04440</name>
</gene>
<evidence type="ECO:0000256" key="1">
    <source>
        <dbReference type="SAM" id="MobiDB-lite"/>
    </source>
</evidence>
<evidence type="ECO:0000313" key="2">
    <source>
        <dbReference type="EMBL" id="EEH07561.1"/>
    </source>
</evidence>
<proteinExistence type="predicted"/>
<keyword evidence="3" id="KW-1185">Reference proteome</keyword>
<dbReference type="EMBL" id="GG663367">
    <property type="protein sequence ID" value="EEH07561.1"/>
    <property type="molecule type" value="Genomic_DNA"/>
</dbReference>
<dbReference type="GeneID" id="69037456"/>